<keyword evidence="6" id="KW-1185">Reference proteome</keyword>
<name>A0ABV8NVN0_9BURK</name>
<dbReference type="EMBL" id="JBHSBV010000001">
    <property type="protein sequence ID" value="MFC4199963.1"/>
    <property type="molecule type" value="Genomic_DNA"/>
</dbReference>
<dbReference type="PROSITE" id="PS00455">
    <property type="entry name" value="AMP_BINDING"/>
    <property type="match status" value="1"/>
</dbReference>
<keyword evidence="2" id="KW-0547">Nucleotide-binding</keyword>
<protein>
    <submittedName>
        <fullName evidence="5">D-alanine--poly(Phosphoribitol) ligase</fullName>
    </submittedName>
</protein>
<dbReference type="InterPro" id="IPR044507">
    <property type="entry name" value="DltA-like"/>
</dbReference>
<gene>
    <name evidence="5" type="ORF">ACFOY1_03260</name>
</gene>
<keyword evidence="3" id="KW-0067">ATP-binding</keyword>
<evidence type="ECO:0000313" key="6">
    <source>
        <dbReference type="Proteomes" id="UP001595848"/>
    </source>
</evidence>
<reference evidence="6" key="1">
    <citation type="journal article" date="2019" name="Int. J. Syst. Evol. Microbiol.">
        <title>The Global Catalogue of Microorganisms (GCM) 10K type strain sequencing project: providing services to taxonomists for standard genome sequencing and annotation.</title>
        <authorList>
            <consortium name="The Broad Institute Genomics Platform"/>
            <consortium name="The Broad Institute Genome Sequencing Center for Infectious Disease"/>
            <person name="Wu L."/>
            <person name="Ma J."/>
        </authorList>
    </citation>
    <scope>NUCLEOTIDE SEQUENCE [LARGE SCALE GENOMIC DNA]</scope>
    <source>
        <strain evidence="6">LMG 24813</strain>
    </source>
</reference>
<dbReference type="InterPro" id="IPR020845">
    <property type="entry name" value="AMP-binding_CS"/>
</dbReference>
<dbReference type="GO" id="GO:0016874">
    <property type="term" value="F:ligase activity"/>
    <property type="evidence" value="ECO:0007669"/>
    <property type="project" value="UniProtKB-KW"/>
</dbReference>
<evidence type="ECO:0000256" key="1">
    <source>
        <dbReference type="ARBA" id="ARBA00022598"/>
    </source>
</evidence>
<evidence type="ECO:0000256" key="2">
    <source>
        <dbReference type="ARBA" id="ARBA00022741"/>
    </source>
</evidence>
<organism evidence="5 6">
    <name type="scientific">Candidimonas humi</name>
    <dbReference type="NCBI Taxonomy" id="683355"/>
    <lineage>
        <taxon>Bacteria</taxon>
        <taxon>Pseudomonadati</taxon>
        <taxon>Pseudomonadota</taxon>
        <taxon>Betaproteobacteria</taxon>
        <taxon>Burkholderiales</taxon>
        <taxon>Alcaligenaceae</taxon>
        <taxon>Candidimonas</taxon>
    </lineage>
</organism>
<dbReference type="InterPro" id="IPR000873">
    <property type="entry name" value="AMP-dep_synth/lig_dom"/>
</dbReference>
<accession>A0ABV8NVN0</accession>
<dbReference type="CDD" id="cd05945">
    <property type="entry name" value="DltA"/>
    <property type="match status" value="1"/>
</dbReference>
<feature type="domain" description="AMP-dependent synthetase/ligase" evidence="4">
    <location>
        <begin position="16"/>
        <end position="329"/>
    </location>
</feature>
<keyword evidence="1 5" id="KW-0436">Ligase</keyword>
<dbReference type="PANTHER" id="PTHR45527:SF1">
    <property type="entry name" value="FATTY ACID SYNTHASE"/>
    <property type="match status" value="1"/>
</dbReference>
<evidence type="ECO:0000256" key="3">
    <source>
        <dbReference type="ARBA" id="ARBA00022840"/>
    </source>
</evidence>
<evidence type="ECO:0000259" key="4">
    <source>
        <dbReference type="Pfam" id="PF00501"/>
    </source>
</evidence>
<comment type="caution">
    <text evidence="5">The sequence shown here is derived from an EMBL/GenBank/DDBJ whole genome shotgun (WGS) entry which is preliminary data.</text>
</comment>
<sequence>MYFDLHEMQFADAALGGERLAVAGSDRSLDWNALRAEAQCWAQRAQDLGLGPDVPIVLSGHKQAAFFVAMTACLMLGAPFVPVDTIYPEERRRCIAELVGAPLLYHADTHEFERTGHAAAPLAEKGLAYVLFTSGSTGEPKGVQIGRESVRLLAQWMQSSFRLGATPVFMNQAPFSFDLSMFEVFGTLSSGGACVLNSREQIQDPAWLRRLAQERISCWVSTPSFAHQQLLNKEFSAAGLPSLDTFLFCGEVLPHSLCKRLKQRFAQARILNTYGPTEATVATTLIEVDQAELDAHPVLPVGYAKPDCEIEIHDDEICIAGDHVMRGYLNRPELNQARMFRHPNGRRGLRTGDLGRLDADGLLWCLGRRDDQIKLNGYRIELSEISLALQALDEVKNAICLALRRPDNTVARLIGFVELVRGGHASEQEAASAWMPYPAASWKPALERRLPSYMLPSEIVVVDSFPMSVNHKIDGKALLEGYLKK</sequence>
<proteinExistence type="predicted"/>
<dbReference type="PANTHER" id="PTHR45527">
    <property type="entry name" value="NONRIBOSOMAL PEPTIDE SYNTHETASE"/>
    <property type="match status" value="1"/>
</dbReference>
<dbReference type="RefSeq" id="WP_217966371.1">
    <property type="nucleotide sequence ID" value="NZ_JAHTBN010000013.1"/>
</dbReference>
<evidence type="ECO:0000313" key="5">
    <source>
        <dbReference type="EMBL" id="MFC4199963.1"/>
    </source>
</evidence>
<dbReference type="Pfam" id="PF00501">
    <property type="entry name" value="AMP-binding"/>
    <property type="match status" value="1"/>
</dbReference>
<dbReference type="Proteomes" id="UP001595848">
    <property type="component" value="Unassembled WGS sequence"/>
</dbReference>